<keyword evidence="11" id="KW-1185">Reference proteome</keyword>
<dbReference type="Proteomes" id="UP001362899">
    <property type="component" value="Unassembled WGS sequence"/>
</dbReference>
<evidence type="ECO:0000256" key="2">
    <source>
        <dbReference type="ARBA" id="ARBA00004496"/>
    </source>
</evidence>
<evidence type="ECO:0000256" key="3">
    <source>
        <dbReference type="ARBA" id="ARBA00010883"/>
    </source>
</evidence>
<organism evidence="10 11">
    <name type="scientific">Starmerella bacillaris</name>
    <name type="common">Yeast</name>
    <name type="synonym">Candida zemplinina</name>
    <dbReference type="NCBI Taxonomy" id="1247836"/>
    <lineage>
        <taxon>Eukaryota</taxon>
        <taxon>Fungi</taxon>
        <taxon>Dikarya</taxon>
        <taxon>Ascomycota</taxon>
        <taxon>Saccharomycotina</taxon>
        <taxon>Dipodascomycetes</taxon>
        <taxon>Dipodascales</taxon>
        <taxon>Trichomonascaceae</taxon>
        <taxon>Starmerella</taxon>
    </lineage>
</organism>
<dbReference type="SUPFAM" id="SSF64268">
    <property type="entry name" value="PX domain"/>
    <property type="match status" value="1"/>
</dbReference>
<dbReference type="PANTHER" id="PTHR47554:SF1">
    <property type="entry name" value="SORTING NEXIN MVP1"/>
    <property type="match status" value="1"/>
</dbReference>
<evidence type="ECO:0000256" key="6">
    <source>
        <dbReference type="ARBA" id="ARBA00022490"/>
    </source>
</evidence>
<dbReference type="GO" id="GO:0005768">
    <property type="term" value="C:endosome"/>
    <property type="evidence" value="ECO:0007669"/>
    <property type="project" value="TreeGrafter"/>
</dbReference>
<name>A0AAV5RET4_STABA</name>
<feature type="domain" description="PX" evidence="9">
    <location>
        <begin position="156"/>
        <end position="274"/>
    </location>
</feature>
<dbReference type="GO" id="GO:0006623">
    <property type="term" value="P:protein targeting to vacuole"/>
    <property type="evidence" value="ECO:0007669"/>
    <property type="project" value="TreeGrafter"/>
</dbReference>
<evidence type="ECO:0000256" key="1">
    <source>
        <dbReference type="ARBA" id="ARBA00004287"/>
    </source>
</evidence>
<keyword evidence="6" id="KW-0963">Cytoplasm</keyword>
<dbReference type="Pfam" id="PF00787">
    <property type="entry name" value="PX"/>
    <property type="match status" value="1"/>
</dbReference>
<comment type="subcellular location">
    <subcellularLocation>
        <location evidence="2">Cytoplasm</location>
    </subcellularLocation>
    <subcellularLocation>
        <location evidence="1">Membrane</location>
        <topology evidence="1">Peripheral membrane protein</topology>
        <orientation evidence="1">Cytoplasmic side</orientation>
    </subcellularLocation>
</comment>
<evidence type="ECO:0000256" key="4">
    <source>
        <dbReference type="ARBA" id="ARBA00014268"/>
    </source>
</evidence>
<reference evidence="10 11" key="1">
    <citation type="journal article" date="2023" name="Elife">
        <title>Identification of key yeast species and microbe-microbe interactions impacting larval growth of Drosophila in the wild.</title>
        <authorList>
            <person name="Mure A."/>
            <person name="Sugiura Y."/>
            <person name="Maeda R."/>
            <person name="Honda K."/>
            <person name="Sakurai N."/>
            <person name="Takahashi Y."/>
            <person name="Watada M."/>
            <person name="Katoh T."/>
            <person name="Gotoh A."/>
            <person name="Gotoh Y."/>
            <person name="Taniguchi I."/>
            <person name="Nakamura K."/>
            <person name="Hayashi T."/>
            <person name="Katayama T."/>
            <person name="Uemura T."/>
            <person name="Hattori Y."/>
        </authorList>
    </citation>
    <scope>NUCLEOTIDE SEQUENCE [LARGE SCALE GENOMIC DNA]</scope>
    <source>
        <strain evidence="10 11">SB-73</strain>
    </source>
</reference>
<protein>
    <recommendedName>
        <fullName evidence="4">Sorting nexin MVP1</fullName>
    </recommendedName>
</protein>
<evidence type="ECO:0000313" key="10">
    <source>
        <dbReference type="EMBL" id="GMM49121.1"/>
    </source>
</evidence>
<dbReference type="Pfam" id="PF19566">
    <property type="entry name" value="Snx8_BAR_dom"/>
    <property type="match status" value="1"/>
</dbReference>
<keyword evidence="7" id="KW-0653">Protein transport</keyword>
<proteinExistence type="inferred from homology"/>
<gene>
    <name evidence="10" type="ORF">DASB73_000790</name>
</gene>
<dbReference type="GO" id="GO:0005829">
    <property type="term" value="C:cytosol"/>
    <property type="evidence" value="ECO:0007669"/>
    <property type="project" value="GOC"/>
</dbReference>
<keyword evidence="8" id="KW-0472">Membrane</keyword>
<evidence type="ECO:0000259" key="9">
    <source>
        <dbReference type="PROSITE" id="PS50195"/>
    </source>
</evidence>
<dbReference type="InterPro" id="IPR036871">
    <property type="entry name" value="PX_dom_sf"/>
</dbReference>
<accession>A0AAV5RET4</accession>
<keyword evidence="5" id="KW-0813">Transport</keyword>
<comment type="caution">
    <text evidence="10">The sequence shown here is derived from an EMBL/GenBank/DDBJ whole genome shotgun (WGS) entry which is preliminary data.</text>
</comment>
<sequence>MVHHDMNMSWEPPTSDDLIHPDMDALSSPSLPLQYVSLFEQCQPVNNHVKPTKLEEILKRSEISSEKSTSILSEVMKFSPDISSAHFYWAISQAAVIQQNPDLDVQSLDESSANDSDLTHLPGNLLELHLNDNVEETDASTHTLDANNSNYNPTVPPSLFVKVQNTNAGSFLLKHTEFSVSGTFSNSEIGCMRRYRDFVWLHDCLVALYPFRCVPLVPPKVMSLNGTFFTTGSQKQFLEKRSQSLTRFLNLVVAHPILGKEKLVSLFLKSRDLEFESIRSRYRSSKLVEADKTTASPLFISTFSDSIPQDWAKREAGCAVMCGGITSMASYIEHEVARIVEQRGALEFFNSSCLNVAGDLPNVYPSMFKEHSEDFSAIQSNLEFSGKMAVEFAELSSVEALKLRKDTIYELKLFRDMLTSLRMLFQRQRALGKNNIPELLRKITNSEMKLDKLNQPNTMQPEALADAKHLLQTSIQEAQDSIKEQKARDYNIKMKITQELKMSEATIYQLSRFMKSLSSNVNNFVMKKQELISKFNDTISTSPVLYD</sequence>
<dbReference type="EMBL" id="BTGC01000001">
    <property type="protein sequence ID" value="GMM49121.1"/>
    <property type="molecule type" value="Genomic_DNA"/>
</dbReference>
<dbReference type="GO" id="GO:0032266">
    <property type="term" value="F:phosphatidylinositol-3-phosphate binding"/>
    <property type="evidence" value="ECO:0007669"/>
    <property type="project" value="TreeGrafter"/>
</dbReference>
<dbReference type="GO" id="GO:0016020">
    <property type="term" value="C:membrane"/>
    <property type="evidence" value="ECO:0007669"/>
    <property type="project" value="UniProtKB-SubCell"/>
</dbReference>
<dbReference type="AlphaFoldDB" id="A0AAV5RET4"/>
<dbReference type="InterPro" id="IPR001683">
    <property type="entry name" value="PX_dom"/>
</dbReference>
<evidence type="ECO:0000313" key="11">
    <source>
        <dbReference type="Proteomes" id="UP001362899"/>
    </source>
</evidence>
<dbReference type="InterPro" id="IPR045734">
    <property type="entry name" value="Snx8_BAR_dom"/>
</dbReference>
<comment type="similarity">
    <text evidence="3">Belongs to the sorting nexin family.</text>
</comment>
<dbReference type="PANTHER" id="PTHR47554">
    <property type="entry name" value="SORTING NEXIN MVP1"/>
    <property type="match status" value="1"/>
</dbReference>
<dbReference type="GO" id="GO:0042147">
    <property type="term" value="P:retrograde transport, endosome to Golgi"/>
    <property type="evidence" value="ECO:0007669"/>
    <property type="project" value="InterPro"/>
</dbReference>
<evidence type="ECO:0000256" key="8">
    <source>
        <dbReference type="ARBA" id="ARBA00023136"/>
    </source>
</evidence>
<dbReference type="Gene3D" id="3.30.1520.10">
    <property type="entry name" value="Phox-like domain"/>
    <property type="match status" value="1"/>
</dbReference>
<evidence type="ECO:0000256" key="5">
    <source>
        <dbReference type="ARBA" id="ARBA00022448"/>
    </source>
</evidence>
<dbReference type="SMART" id="SM00312">
    <property type="entry name" value="PX"/>
    <property type="match status" value="1"/>
</dbReference>
<dbReference type="InterPro" id="IPR028662">
    <property type="entry name" value="SNX8/Mvp1"/>
</dbReference>
<dbReference type="PROSITE" id="PS50195">
    <property type="entry name" value="PX"/>
    <property type="match status" value="1"/>
</dbReference>
<evidence type="ECO:0000256" key="7">
    <source>
        <dbReference type="ARBA" id="ARBA00022927"/>
    </source>
</evidence>